<dbReference type="InterPro" id="IPR036291">
    <property type="entry name" value="NAD(P)-bd_dom_sf"/>
</dbReference>
<dbReference type="VEuPathDB" id="FungiDB:SMAC_03205"/>
<accession>A0A8S9A5P1</accession>
<dbReference type="OMA" id="INTITWP"/>
<evidence type="ECO:0000256" key="2">
    <source>
        <dbReference type="ARBA" id="ARBA00022857"/>
    </source>
</evidence>
<dbReference type="CDD" id="cd05259">
    <property type="entry name" value="PCBER_SDR_a"/>
    <property type="match status" value="1"/>
</dbReference>
<dbReference type="Gene3D" id="3.40.50.720">
    <property type="entry name" value="NAD(P)-binding Rossmann-like Domain"/>
    <property type="match status" value="1"/>
</dbReference>
<dbReference type="InterPro" id="IPR051609">
    <property type="entry name" value="NmrA/Isoflavone_reductase-like"/>
</dbReference>
<dbReference type="AlphaFoldDB" id="A0A8S9A5P1"/>
<comment type="caution">
    <text evidence="5">The sequence shown here is derived from an EMBL/GenBank/DDBJ whole genome shotgun (WGS) entry which is preliminary data.</text>
</comment>
<name>A0A8S9A5P1_SORMA</name>
<evidence type="ECO:0000256" key="1">
    <source>
        <dbReference type="ARBA" id="ARBA00005725"/>
    </source>
</evidence>
<dbReference type="PANTHER" id="PTHR47706:SF7">
    <property type="entry name" value="CIPA-LIKE, PUTATIVE (AFU_ORTHOLOGUE AFUA_1G01630)-RELATED"/>
    <property type="match status" value="1"/>
</dbReference>
<dbReference type="Pfam" id="PF13460">
    <property type="entry name" value="NAD_binding_10"/>
    <property type="match status" value="1"/>
</dbReference>
<sequence length="349" mass="38699">MTAKYAKDQPDGFTNRIERITIVGASGTVGSPIVEELLATGKHTVTALTRPGSTNSLPAGLESIAVSYDTEDGESALVDALRGQQVLIICLSPQAAPGTHHRLVVAAAKAGVPYVVPNGWGWLWLDDEEKRKKSMHGEVVYQNLKDVEAQGVSSWICVKCSVWYEFSLYMGRRNYGFTLPDKKVTFFDDGEKKIWTTTTRQVGRAVAKLFSLKELPEDENDQDLTVARWKNKELRVGSFNVSQKDMLDSVHRVIGTTDEEWTITKEPSVARRQRGLKLMATDPSHGFVIVLYSSIFLPDEVGFFGKATFDEDEVDNRLLGLPKEDLDEATKRAVDTAAKMSSDCLAQLH</sequence>
<dbReference type="EMBL" id="NMPR01000007">
    <property type="protein sequence ID" value="KAA8635975.1"/>
    <property type="molecule type" value="Genomic_DNA"/>
</dbReference>
<keyword evidence="3" id="KW-0560">Oxidoreductase</keyword>
<dbReference type="Proteomes" id="UP000433876">
    <property type="component" value="Unassembled WGS sequence"/>
</dbReference>
<dbReference type="GO" id="GO:0016491">
    <property type="term" value="F:oxidoreductase activity"/>
    <property type="evidence" value="ECO:0007669"/>
    <property type="project" value="UniProtKB-KW"/>
</dbReference>
<evidence type="ECO:0000259" key="4">
    <source>
        <dbReference type="Pfam" id="PF13460"/>
    </source>
</evidence>
<evidence type="ECO:0000313" key="5">
    <source>
        <dbReference type="EMBL" id="KAA8635975.1"/>
    </source>
</evidence>
<evidence type="ECO:0000256" key="3">
    <source>
        <dbReference type="ARBA" id="ARBA00023002"/>
    </source>
</evidence>
<dbReference type="InterPro" id="IPR045312">
    <property type="entry name" value="PCBER-like"/>
</dbReference>
<organism evidence="5 6">
    <name type="scientific">Sordaria macrospora</name>
    <dbReference type="NCBI Taxonomy" id="5147"/>
    <lineage>
        <taxon>Eukaryota</taxon>
        <taxon>Fungi</taxon>
        <taxon>Dikarya</taxon>
        <taxon>Ascomycota</taxon>
        <taxon>Pezizomycotina</taxon>
        <taxon>Sordariomycetes</taxon>
        <taxon>Sordariomycetidae</taxon>
        <taxon>Sordariales</taxon>
        <taxon>Sordariaceae</taxon>
        <taxon>Sordaria</taxon>
    </lineage>
</organism>
<protein>
    <recommendedName>
        <fullName evidence="4">NAD(P)-binding domain-containing protein</fullName>
    </recommendedName>
</protein>
<gene>
    <name evidence="5" type="ORF">SMACR_03205</name>
</gene>
<evidence type="ECO:0000313" key="6">
    <source>
        <dbReference type="Proteomes" id="UP000433876"/>
    </source>
</evidence>
<feature type="domain" description="NAD(P)-binding" evidence="4">
    <location>
        <begin position="24"/>
        <end position="113"/>
    </location>
</feature>
<keyword evidence="2" id="KW-0521">NADP</keyword>
<dbReference type="SUPFAM" id="SSF51735">
    <property type="entry name" value="NAD(P)-binding Rossmann-fold domains"/>
    <property type="match status" value="1"/>
</dbReference>
<proteinExistence type="inferred from homology"/>
<comment type="similarity">
    <text evidence="1">Belongs to the NmrA-type oxidoreductase family. Isoflavone reductase subfamily.</text>
</comment>
<dbReference type="InterPro" id="IPR016040">
    <property type="entry name" value="NAD(P)-bd_dom"/>
</dbReference>
<reference evidence="5 6" key="1">
    <citation type="submission" date="2017-07" db="EMBL/GenBank/DDBJ databases">
        <title>Genome sequence of the Sordaria macrospora wild type strain R19027.</title>
        <authorList>
            <person name="Nowrousian M."/>
            <person name="Teichert I."/>
            <person name="Kueck U."/>
        </authorList>
    </citation>
    <scope>NUCLEOTIDE SEQUENCE [LARGE SCALE GENOMIC DNA]</scope>
    <source>
        <strain evidence="5 6">R19027</strain>
        <tissue evidence="5">Mycelium</tissue>
    </source>
</reference>
<dbReference type="PANTHER" id="PTHR47706">
    <property type="entry name" value="NMRA-LIKE FAMILY PROTEIN"/>
    <property type="match status" value="1"/>
</dbReference>